<dbReference type="Proteomes" id="UP001066276">
    <property type="component" value="Chromosome 4_2"/>
</dbReference>
<keyword evidence="3" id="KW-1185">Reference proteome</keyword>
<evidence type="ECO:0000256" key="1">
    <source>
        <dbReference type="SAM" id="MobiDB-lite"/>
    </source>
</evidence>
<sequence>MSSRFPTLFALGKLSSELRPHRPPDSAAATSCRPARCRDQRPGRSPADRCVGPAVRAALSRTPAQGCLVPSLPLRFSDSASGDQFNLSEALPHLFISPHQGPGSSSFTPHLVSGTLGPLDHHLWARRDWMNYSKISHADLRFFPVG</sequence>
<comment type="caution">
    <text evidence="2">The sequence shown here is derived from an EMBL/GenBank/DDBJ whole genome shotgun (WGS) entry which is preliminary data.</text>
</comment>
<evidence type="ECO:0000313" key="3">
    <source>
        <dbReference type="Proteomes" id="UP001066276"/>
    </source>
</evidence>
<feature type="region of interest" description="Disordered" evidence="1">
    <location>
        <begin position="13"/>
        <end position="49"/>
    </location>
</feature>
<evidence type="ECO:0000313" key="2">
    <source>
        <dbReference type="EMBL" id="KAJ1163172.1"/>
    </source>
</evidence>
<proteinExistence type="predicted"/>
<protein>
    <submittedName>
        <fullName evidence="2">Uncharacterized protein</fullName>
    </submittedName>
</protein>
<organism evidence="2 3">
    <name type="scientific">Pleurodeles waltl</name>
    <name type="common">Iberian ribbed newt</name>
    <dbReference type="NCBI Taxonomy" id="8319"/>
    <lineage>
        <taxon>Eukaryota</taxon>
        <taxon>Metazoa</taxon>
        <taxon>Chordata</taxon>
        <taxon>Craniata</taxon>
        <taxon>Vertebrata</taxon>
        <taxon>Euteleostomi</taxon>
        <taxon>Amphibia</taxon>
        <taxon>Batrachia</taxon>
        <taxon>Caudata</taxon>
        <taxon>Salamandroidea</taxon>
        <taxon>Salamandridae</taxon>
        <taxon>Pleurodelinae</taxon>
        <taxon>Pleurodeles</taxon>
    </lineage>
</organism>
<dbReference type="AlphaFoldDB" id="A0AAV7SGI7"/>
<name>A0AAV7SGI7_PLEWA</name>
<reference evidence="2" key="1">
    <citation type="journal article" date="2022" name="bioRxiv">
        <title>Sequencing and chromosome-scale assembly of the giantPleurodeles waltlgenome.</title>
        <authorList>
            <person name="Brown T."/>
            <person name="Elewa A."/>
            <person name="Iarovenko S."/>
            <person name="Subramanian E."/>
            <person name="Araus A.J."/>
            <person name="Petzold A."/>
            <person name="Susuki M."/>
            <person name="Suzuki K.-i.T."/>
            <person name="Hayashi T."/>
            <person name="Toyoda A."/>
            <person name="Oliveira C."/>
            <person name="Osipova E."/>
            <person name="Leigh N.D."/>
            <person name="Simon A."/>
            <person name="Yun M.H."/>
        </authorList>
    </citation>
    <scope>NUCLEOTIDE SEQUENCE</scope>
    <source>
        <strain evidence="2">20211129_DDA</strain>
        <tissue evidence="2">Liver</tissue>
    </source>
</reference>
<dbReference type="EMBL" id="JANPWB010000008">
    <property type="protein sequence ID" value="KAJ1163172.1"/>
    <property type="molecule type" value="Genomic_DNA"/>
</dbReference>
<gene>
    <name evidence="2" type="ORF">NDU88_003635</name>
</gene>
<accession>A0AAV7SGI7</accession>